<organism evidence="1 2">
    <name type="scientific">Podospora pseudocomata</name>
    <dbReference type="NCBI Taxonomy" id="2093779"/>
    <lineage>
        <taxon>Eukaryota</taxon>
        <taxon>Fungi</taxon>
        <taxon>Dikarya</taxon>
        <taxon>Ascomycota</taxon>
        <taxon>Pezizomycotina</taxon>
        <taxon>Sordariomycetes</taxon>
        <taxon>Sordariomycetidae</taxon>
        <taxon>Sordariales</taxon>
        <taxon>Podosporaceae</taxon>
        <taxon>Podospora</taxon>
    </lineage>
</organism>
<proteinExistence type="predicted"/>
<comment type="caution">
    <text evidence="1">The sequence shown here is derived from an EMBL/GenBank/DDBJ whole genome shotgun (WGS) entry which is preliminary data.</text>
</comment>
<dbReference type="RefSeq" id="XP_062748969.1">
    <property type="nucleotide sequence ID" value="XM_062882992.1"/>
</dbReference>
<accession>A0ABR0GWH5</accession>
<sequence>MGAGSVPVGLRGPVQGPVGEEDDEGYAFAWGLFTWVGCGFGGRDYGKRTAVFLYDRSGLDRRRHRRCTIPKC</sequence>
<gene>
    <name evidence="1" type="ORF">QC762_0014450</name>
</gene>
<name>A0ABR0GWH5_9PEZI</name>
<evidence type="ECO:0000313" key="2">
    <source>
        <dbReference type="Proteomes" id="UP001323405"/>
    </source>
</evidence>
<dbReference type="GeneID" id="87902497"/>
<evidence type="ECO:0000313" key="1">
    <source>
        <dbReference type="EMBL" id="KAK4659999.1"/>
    </source>
</evidence>
<reference evidence="1 2" key="1">
    <citation type="journal article" date="2023" name="bioRxiv">
        <title>High-quality genome assemblies of four members of thePodospora anserinaspecies complex.</title>
        <authorList>
            <person name="Ament-Velasquez S.L."/>
            <person name="Vogan A.A."/>
            <person name="Wallerman O."/>
            <person name="Hartmann F."/>
            <person name="Gautier V."/>
            <person name="Silar P."/>
            <person name="Giraud T."/>
            <person name="Johannesson H."/>
        </authorList>
    </citation>
    <scope>NUCLEOTIDE SEQUENCE [LARGE SCALE GENOMIC DNA]</scope>
    <source>
        <strain evidence="1 2">CBS 415.72m</strain>
    </source>
</reference>
<dbReference type="EMBL" id="JAFFHA010000001">
    <property type="protein sequence ID" value="KAK4659999.1"/>
    <property type="molecule type" value="Genomic_DNA"/>
</dbReference>
<keyword evidence="2" id="KW-1185">Reference proteome</keyword>
<dbReference type="Proteomes" id="UP001323405">
    <property type="component" value="Unassembled WGS sequence"/>
</dbReference>
<protein>
    <submittedName>
        <fullName evidence="1">Uncharacterized protein</fullName>
    </submittedName>
</protein>